<dbReference type="EMBL" id="JBHTBJ010000011">
    <property type="protein sequence ID" value="MFC7275850.1"/>
    <property type="molecule type" value="Genomic_DNA"/>
</dbReference>
<evidence type="ECO:0000313" key="1">
    <source>
        <dbReference type="EMBL" id="MFC7275850.1"/>
    </source>
</evidence>
<dbReference type="RefSeq" id="WP_378969427.1">
    <property type="nucleotide sequence ID" value="NZ_JBHTBJ010000011.1"/>
</dbReference>
<evidence type="ECO:0000313" key="2">
    <source>
        <dbReference type="Proteomes" id="UP001596548"/>
    </source>
</evidence>
<organism evidence="1 2">
    <name type="scientific">Paractinoplanes rhizophilus</name>
    <dbReference type="NCBI Taxonomy" id="1416877"/>
    <lineage>
        <taxon>Bacteria</taxon>
        <taxon>Bacillati</taxon>
        <taxon>Actinomycetota</taxon>
        <taxon>Actinomycetes</taxon>
        <taxon>Micromonosporales</taxon>
        <taxon>Micromonosporaceae</taxon>
        <taxon>Paractinoplanes</taxon>
    </lineage>
</organism>
<gene>
    <name evidence="1" type="ORF">ACFQS1_17810</name>
</gene>
<protein>
    <submittedName>
        <fullName evidence="1">Uncharacterized protein</fullName>
    </submittedName>
</protein>
<reference evidence="2" key="1">
    <citation type="journal article" date="2019" name="Int. J. Syst. Evol. Microbiol.">
        <title>The Global Catalogue of Microorganisms (GCM) 10K type strain sequencing project: providing services to taxonomists for standard genome sequencing and annotation.</title>
        <authorList>
            <consortium name="The Broad Institute Genomics Platform"/>
            <consortium name="The Broad Institute Genome Sequencing Center for Infectious Disease"/>
            <person name="Wu L."/>
            <person name="Ma J."/>
        </authorList>
    </citation>
    <scope>NUCLEOTIDE SEQUENCE [LARGE SCALE GENOMIC DNA]</scope>
    <source>
        <strain evidence="2">XZYJT-10</strain>
    </source>
</reference>
<accession>A0ABW2HTJ9</accession>
<proteinExistence type="predicted"/>
<name>A0ABW2HTJ9_9ACTN</name>
<sequence>MALLETPRSMPLMLAAKRLRRRRIAARKGSVTHSCYLRLGEELQLPHTRIIPPQECEGKLEHLFDHAILIRHTIDTLMTFPSASA</sequence>
<dbReference type="Proteomes" id="UP001596548">
    <property type="component" value="Unassembled WGS sequence"/>
</dbReference>
<comment type="caution">
    <text evidence="1">The sequence shown here is derived from an EMBL/GenBank/DDBJ whole genome shotgun (WGS) entry which is preliminary data.</text>
</comment>
<keyword evidence="2" id="KW-1185">Reference proteome</keyword>